<name>A0A4S8MZW4_DENBC</name>
<dbReference type="InterPro" id="IPR032675">
    <property type="entry name" value="LRR_dom_sf"/>
</dbReference>
<dbReference type="SUPFAM" id="SSF52047">
    <property type="entry name" value="RNI-like"/>
    <property type="match status" value="1"/>
</dbReference>
<reference evidence="2 3" key="1">
    <citation type="journal article" date="2019" name="Nat. Ecol. Evol.">
        <title>Megaphylogeny resolves global patterns of mushroom evolution.</title>
        <authorList>
            <person name="Varga T."/>
            <person name="Krizsan K."/>
            <person name="Foldi C."/>
            <person name="Dima B."/>
            <person name="Sanchez-Garcia M."/>
            <person name="Sanchez-Ramirez S."/>
            <person name="Szollosi G.J."/>
            <person name="Szarkandi J.G."/>
            <person name="Papp V."/>
            <person name="Albert L."/>
            <person name="Andreopoulos W."/>
            <person name="Angelini C."/>
            <person name="Antonin V."/>
            <person name="Barry K.W."/>
            <person name="Bougher N.L."/>
            <person name="Buchanan P."/>
            <person name="Buyck B."/>
            <person name="Bense V."/>
            <person name="Catcheside P."/>
            <person name="Chovatia M."/>
            <person name="Cooper J."/>
            <person name="Damon W."/>
            <person name="Desjardin D."/>
            <person name="Finy P."/>
            <person name="Geml J."/>
            <person name="Haridas S."/>
            <person name="Hughes K."/>
            <person name="Justo A."/>
            <person name="Karasinski D."/>
            <person name="Kautmanova I."/>
            <person name="Kiss B."/>
            <person name="Kocsube S."/>
            <person name="Kotiranta H."/>
            <person name="LaButti K.M."/>
            <person name="Lechner B.E."/>
            <person name="Liimatainen K."/>
            <person name="Lipzen A."/>
            <person name="Lukacs Z."/>
            <person name="Mihaltcheva S."/>
            <person name="Morgado L.N."/>
            <person name="Niskanen T."/>
            <person name="Noordeloos M.E."/>
            <person name="Ohm R.A."/>
            <person name="Ortiz-Santana B."/>
            <person name="Ovrebo C."/>
            <person name="Racz N."/>
            <person name="Riley R."/>
            <person name="Savchenko A."/>
            <person name="Shiryaev A."/>
            <person name="Soop K."/>
            <person name="Spirin V."/>
            <person name="Szebenyi C."/>
            <person name="Tomsovsky M."/>
            <person name="Tulloss R.E."/>
            <person name="Uehling J."/>
            <person name="Grigoriev I.V."/>
            <person name="Vagvolgyi C."/>
            <person name="Papp T."/>
            <person name="Martin F.M."/>
            <person name="Miettinen O."/>
            <person name="Hibbett D.S."/>
            <person name="Nagy L.G."/>
        </authorList>
    </citation>
    <scope>NUCLEOTIDE SEQUENCE [LARGE SCALE GENOMIC DNA]</scope>
    <source>
        <strain evidence="2 3">CBS 962.96</strain>
    </source>
</reference>
<dbReference type="SUPFAM" id="SSF81383">
    <property type="entry name" value="F-box domain"/>
    <property type="match status" value="1"/>
</dbReference>
<evidence type="ECO:0000313" key="3">
    <source>
        <dbReference type="Proteomes" id="UP000297245"/>
    </source>
</evidence>
<dbReference type="OrthoDB" id="2864564at2759"/>
<dbReference type="InterPro" id="IPR036047">
    <property type="entry name" value="F-box-like_dom_sf"/>
</dbReference>
<dbReference type="EMBL" id="ML179035">
    <property type="protein sequence ID" value="THV08721.1"/>
    <property type="molecule type" value="Genomic_DNA"/>
</dbReference>
<dbReference type="Proteomes" id="UP000297245">
    <property type="component" value="Unassembled WGS sequence"/>
</dbReference>
<feature type="domain" description="F-box" evidence="1">
    <location>
        <begin position="3"/>
        <end position="48"/>
    </location>
</feature>
<evidence type="ECO:0000259" key="1">
    <source>
        <dbReference type="PROSITE" id="PS50181"/>
    </source>
</evidence>
<protein>
    <recommendedName>
        <fullName evidence="1">F-box domain-containing protein</fullName>
    </recommendedName>
</protein>
<proteinExistence type="predicted"/>
<dbReference type="AlphaFoldDB" id="A0A4S8MZW4"/>
<accession>A0A4S8MZW4</accession>
<keyword evidence="3" id="KW-1185">Reference proteome</keyword>
<organism evidence="2 3">
    <name type="scientific">Dendrothele bispora (strain CBS 962.96)</name>
    <dbReference type="NCBI Taxonomy" id="1314807"/>
    <lineage>
        <taxon>Eukaryota</taxon>
        <taxon>Fungi</taxon>
        <taxon>Dikarya</taxon>
        <taxon>Basidiomycota</taxon>
        <taxon>Agaricomycotina</taxon>
        <taxon>Agaricomycetes</taxon>
        <taxon>Agaricomycetidae</taxon>
        <taxon>Agaricales</taxon>
        <taxon>Agaricales incertae sedis</taxon>
        <taxon>Dendrothele</taxon>
    </lineage>
</organism>
<dbReference type="Gene3D" id="3.80.10.10">
    <property type="entry name" value="Ribonuclease Inhibitor"/>
    <property type="match status" value="1"/>
</dbReference>
<dbReference type="CDD" id="cd09917">
    <property type="entry name" value="F-box_SF"/>
    <property type="match status" value="1"/>
</dbReference>
<gene>
    <name evidence="2" type="ORF">K435DRAFT_959250</name>
</gene>
<evidence type="ECO:0000313" key="2">
    <source>
        <dbReference type="EMBL" id="THV08721.1"/>
    </source>
</evidence>
<dbReference type="PROSITE" id="PS50181">
    <property type="entry name" value="FBOX"/>
    <property type="match status" value="1"/>
</dbReference>
<dbReference type="InterPro" id="IPR001810">
    <property type="entry name" value="F-box_dom"/>
</dbReference>
<sequence length="467" mass="54251">MDDLRLPELPLEIWSIVFDAVDFPSLHSVSSTCRSFRWLLYRRLYRTLTIICEYSYDLTSQRRGLTDTFNRLEFFTSALIAPCLQSCTILFRRWPDPDFEPILDILCERLSRFTNLKRLVFENVLITSQRARFLSQTTPLQYLSFSNCNMEPDVILDRKIFADALSLCYVRDRCPDDPPNQWLSLLNTSNISHLYLDARSSALETLSEIATYQIQLPCIKVIHLNCEDDVVTSEHLPTALSMCSSLSKLHLQPRKGGMVVSFPHVFQHLSMYEGPHYFLPSLQGYQKELRRVKLFGDRYQGICDLIDIREDFRYFHSHAPNLESMYLRAFPTSELCHSIAELFPNLRSLAFWLPLQTQALCPMLALTQEPFLPSLMKMSLPLRLENLVILGMLFSNSNQLQGSQIIENLTSKYPSLRHIYLYFPQGDWFTWSRFPDVADDGDDNGKVGPDRGAMAFNRFDVTYDWFS</sequence>